<evidence type="ECO:0000313" key="3">
    <source>
        <dbReference type="Proteomes" id="UP000528555"/>
    </source>
</evidence>
<comment type="caution">
    <text evidence="2">The sequence shown here is derived from an EMBL/GenBank/DDBJ whole genome shotgun (WGS) entry which is preliminary data.</text>
</comment>
<dbReference type="Proteomes" id="UP000701680">
    <property type="component" value="Unassembled WGS sequence"/>
</dbReference>
<protein>
    <submittedName>
        <fullName evidence="2">Uncharacterized protein</fullName>
    </submittedName>
</protein>
<dbReference type="EMBL" id="JAAIUO010000003">
    <property type="protein sequence ID" value="NSK14618.1"/>
    <property type="molecule type" value="Genomic_DNA"/>
</dbReference>
<proteinExistence type="predicted"/>
<gene>
    <name evidence="2" type="ORF">G5A66_06980</name>
    <name evidence="1" type="ORF">G5A75_07000</name>
</gene>
<keyword evidence="3" id="KW-1185">Reference proteome</keyword>
<reference evidence="2" key="2">
    <citation type="submission" date="2020-02" db="EMBL/GenBank/DDBJ databases">
        <authorList>
            <person name="Littmann E."/>
            <person name="Sorbara M."/>
        </authorList>
    </citation>
    <scope>NUCLEOTIDE SEQUENCE</scope>
    <source>
        <strain evidence="2">MSK.17.11</strain>
        <strain evidence="1">MSK.17.38</strain>
    </source>
</reference>
<dbReference type="Proteomes" id="UP000528555">
    <property type="component" value="Unassembled WGS sequence"/>
</dbReference>
<dbReference type="EMBL" id="JAAITX010000003">
    <property type="protein sequence ID" value="NVH58392.1"/>
    <property type="molecule type" value="Genomic_DNA"/>
</dbReference>
<reference evidence="3 4" key="1">
    <citation type="journal article" date="2020" name="Cell Host Microbe">
        <title>Functional and Genomic Variation between Human-Derived Isolates of Lachnospiraceae Reveals Inter- and Intra-Species Diversity.</title>
        <authorList>
            <person name="Sorbara M.T."/>
            <person name="Littmann E.R."/>
            <person name="Fontana E."/>
            <person name="Moody T.U."/>
            <person name="Kohout C.E."/>
            <person name="Gjonbalaj M."/>
            <person name="Eaton V."/>
            <person name="Seok R."/>
            <person name="Leiner I.M."/>
            <person name="Pamer E.G."/>
        </authorList>
    </citation>
    <scope>NUCLEOTIDE SEQUENCE [LARGE SCALE GENOMIC DNA]</scope>
    <source>
        <strain evidence="2 3">MSK.17.11</strain>
        <strain evidence="1 4">MSK.17.38</strain>
    </source>
</reference>
<sequence>MNTYKYIGSNPSGYVTWFFERCAKQRMRLYEQYVKEHREVVAQAEIEDVKRRKIKTPLQRVVQLLKRHRDIMFKDDQSGNKPISIIITTIAASLYNEEDNIYDAMKNILLNANKWIEDNKREGQYFIENPSYSGENFADKWNTHPERAEMFYNWINQAKRDLIDEHLYDSNRISMGRHIQEVFGENTGKAVFSVMAEKDHKDIKDGVLKVSAVTGALASTGTIKVMANHHHGA</sequence>
<dbReference type="RefSeq" id="WP_173814640.1">
    <property type="nucleotide sequence ID" value="NZ_JAAITX010000003.1"/>
</dbReference>
<name>A0A850HKC5_9FIRM</name>
<organism evidence="2 3">
    <name type="scientific">Dorea phocaeensis</name>
    <dbReference type="NCBI Taxonomy" id="2040291"/>
    <lineage>
        <taxon>Bacteria</taxon>
        <taxon>Bacillati</taxon>
        <taxon>Bacillota</taxon>
        <taxon>Clostridia</taxon>
        <taxon>Lachnospirales</taxon>
        <taxon>Lachnospiraceae</taxon>
        <taxon>Dorea</taxon>
    </lineage>
</organism>
<dbReference type="AlphaFoldDB" id="A0A850HKC5"/>
<accession>A0A850HKC5</accession>
<evidence type="ECO:0000313" key="1">
    <source>
        <dbReference type="EMBL" id="NSK14618.1"/>
    </source>
</evidence>
<evidence type="ECO:0000313" key="2">
    <source>
        <dbReference type="EMBL" id="NVH58392.1"/>
    </source>
</evidence>
<evidence type="ECO:0000313" key="4">
    <source>
        <dbReference type="Proteomes" id="UP000701680"/>
    </source>
</evidence>